<dbReference type="GO" id="GO:0032259">
    <property type="term" value="P:methylation"/>
    <property type="evidence" value="ECO:0007669"/>
    <property type="project" value="UniProtKB-KW"/>
</dbReference>
<dbReference type="AlphaFoldDB" id="A0A345DMH6"/>
<keyword evidence="2" id="KW-1185">Reference proteome</keyword>
<keyword evidence="1" id="KW-0808">Transferase</keyword>
<dbReference type="Gene3D" id="3.40.50.150">
    <property type="entry name" value="Vaccinia Virus protein VP39"/>
    <property type="match status" value="1"/>
</dbReference>
<dbReference type="SUPFAM" id="SSF53335">
    <property type="entry name" value="S-adenosyl-L-methionine-dependent methyltransferases"/>
    <property type="match status" value="1"/>
</dbReference>
<dbReference type="Proteomes" id="UP000253689">
    <property type="component" value="Chromosome"/>
</dbReference>
<dbReference type="EMBL" id="CP031088">
    <property type="protein sequence ID" value="AXF95414.1"/>
    <property type="molecule type" value="Genomic_DNA"/>
</dbReference>
<gene>
    <name evidence="1" type="ORF">SDAV_00420</name>
</gene>
<reference evidence="2" key="1">
    <citation type="submission" date="2018-07" db="EMBL/GenBank/DDBJ databases">
        <title>Complete Genome Sequence of Spiroplasma phoeniceum.</title>
        <authorList>
            <person name="Davis R.E."/>
            <person name="Shao J.Y."/>
            <person name="Zhao Y."/>
            <person name="Silver A."/>
            <person name="Stump z."/>
            <person name="Gasparich G."/>
        </authorList>
    </citation>
    <scope>NUCLEOTIDE SEQUENCE [LARGE SCALE GENOMIC DNA]</scope>
    <source>
        <strain evidence="2">P40</strain>
    </source>
</reference>
<name>A0A345DMH6_9MOLU</name>
<evidence type="ECO:0000313" key="1">
    <source>
        <dbReference type="EMBL" id="AXF95414.1"/>
    </source>
</evidence>
<keyword evidence="1" id="KW-0489">Methyltransferase</keyword>
<dbReference type="KEGG" id="sphh:SDAV_00420"/>
<protein>
    <submittedName>
        <fullName evidence="1">Modification methylase</fullName>
    </submittedName>
</protein>
<evidence type="ECO:0000313" key="2">
    <source>
        <dbReference type="Proteomes" id="UP000253689"/>
    </source>
</evidence>
<sequence length="151" mass="18235">MFKTNLGKLINGDALEFIKTLENDSVDLILTDTPYLYNLSKRENEQINEKSNITKSINKYINSIYDNNLHNSFDINTYLDEFYRISKTKFMLIWMNRQQIIDYLDWVRKKEMLYDFILWNKTNPMPTNNHIYQDKEYCIIIYSKKTSNSEL</sequence>
<organism evidence="1 2">
    <name type="scientific">Spiroplasma phoeniceum P40</name>
    <dbReference type="NCBI Taxonomy" id="1276259"/>
    <lineage>
        <taxon>Bacteria</taxon>
        <taxon>Bacillati</taxon>
        <taxon>Mycoplasmatota</taxon>
        <taxon>Mollicutes</taxon>
        <taxon>Entomoplasmatales</taxon>
        <taxon>Spiroplasmataceae</taxon>
        <taxon>Spiroplasma</taxon>
    </lineage>
</organism>
<proteinExistence type="predicted"/>
<dbReference type="InterPro" id="IPR029063">
    <property type="entry name" value="SAM-dependent_MTases_sf"/>
</dbReference>
<dbReference type="RefSeq" id="WP_114564342.1">
    <property type="nucleotide sequence ID" value="NZ_CP031088.1"/>
</dbReference>
<dbReference type="GO" id="GO:0008168">
    <property type="term" value="F:methyltransferase activity"/>
    <property type="evidence" value="ECO:0007669"/>
    <property type="project" value="UniProtKB-KW"/>
</dbReference>
<accession>A0A345DMH6</accession>